<dbReference type="PROSITE" id="PS50035">
    <property type="entry name" value="PLD"/>
    <property type="match status" value="2"/>
</dbReference>
<sequence>MSQRFLYTCIFVVHCLFITGCASSSIDPDRYEKVASYHMSVQDDSKIVRYFAPQVDQTALDADTGFYPLDKGHDALLARLAIIETAEQSIDVQYYIFRNDESGGVLTWRLYEAAQRGVRVRILLDDMQKRRDQDLILISQHPNIEVRLFNPHQYRTARGLAMVNDFNRLNHRMHNKSLTVDSYVSIVGGRNVGNEYYSVESAVEFSDLDVMMVGKATDEVNQQFDLYWNSEYSIPVEWLAEPSDANLDQVVITQVSQRNLLQKFSSGQYSFAKLPFYDQMIKGEVALLWGQGELFYDLPNKPESKHSTLIDSLSEVLKQSNHSFVLISPYFVPTDAGTEMLVNAAKEGREIIIVTNSLASNDVFAVHGWYAKYRERLIRGGIQLWEVKSKAYIDKNWSWTGSSRSSLHAKAMIIDQTKLFVGSMNWDPRSALLNTEMGVLIKHPQYAEQGYQQLKQGLPIGAYQLKIVDDELVWIDHENDQVFTSEPDASIWRRFGAWFSGILPIEEQL</sequence>
<dbReference type="SMART" id="SM00155">
    <property type="entry name" value="PLDc"/>
    <property type="match status" value="2"/>
</dbReference>
<evidence type="ECO:0000313" key="3">
    <source>
        <dbReference type="EMBL" id="CAH0530249.1"/>
    </source>
</evidence>
<name>A0ABM8ZNN3_9VIBR</name>
<feature type="domain" description="PLD phosphodiesterase" evidence="2">
    <location>
        <begin position="403"/>
        <end position="430"/>
    </location>
</feature>
<dbReference type="Proteomes" id="UP000838160">
    <property type="component" value="Unassembled WGS sequence"/>
</dbReference>
<proteinExistence type="predicted"/>
<comment type="caution">
    <text evidence="3">The sequence shown here is derived from an EMBL/GenBank/DDBJ whole genome shotgun (WGS) entry which is preliminary data.</text>
</comment>
<feature type="chain" id="PRO_5045629188" evidence="1">
    <location>
        <begin position="25"/>
        <end position="509"/>
    </location>
</feature>
<evidence type="ECO:0000313" key="4">
    <source>
        <dbReference type="Proteomes" id="UP000838160"/>
    </source>
</evidence>
<organism evidence="3 4">
    <name type="scientific">Vibrio hippocampi</name>
    <dbReference type="NCBI Taxonomy" id="654686"/>
    <lineage>
        <taxon>Bacteria</taxon>
        <taxon>Pseudomonadati</taxon>
        <taxon>Pseudomonadota</taxon>
        <taxon>Gammaproteobacteria</taxon>
        <taxon>Vibrionales</taxon>
        <taxon>Vibrionaceae</taxon>
        <taxon>Vibrio</taxon>
    </lineage>
</organism>
<feature type="signal peptide" evidence="1">
    <location>
        <begin position="1"/>
        <end position="24"/>
    </location>
</feature>
<reference evidence="3" key="1">
    <citation type="submission" date="2021-12" db="EMBL/GenBank/DDBJ databases">
        <authorList>
            <person name="Rodrigo-Torres L."/>
            <person name="Arahal R. D."/>
            <person name="Lucena T."/>
        </authorList>
    </citation>
    <scope>NUCLEOTIDE SEQUENCE</scope>
    <source>
        <strain evidence="3">CECT 8226</strain>
    </source>
</reference>
<keyword evidence="4" id="KW-1185">Reference proteome</keyword>
<feature type="domain" description="PLD phosphodiesterase" evidence="2">
    <location>
        <begin position="169"/>
        <end position="196"/>
    </location>
</feature>
<dbReference type="Gene3D" id="3.30.870.10">
    <property type="entry name" value="Endonuclease Chain A"/>
    <property type="match status" value="2"/>
</dbReference>
<dbReference type="Pfam" id="PF13091">
    <property type="entry name" value="PLDc_2"/>
    <property type="match status" value="2"/>
</dbReference>
<dbReference type="RefSeq" id="WP_237486763.1">
    <property type="nucleotide sequence ID" value="NZ_CAKLCM010000003.1"/>
</dbReference>
<gene>
    <name evidence="3" type="primary">clsC</name>
    <name evidence="3" type="ORF">VHP8226_03921</name>
</gene>
<dbReference type="CDD" id="cd09113">
    <property type="entry name" value="PLDc_ymdC_like_2"/>
    <property type="match status" value="1"/>
</dbReference>
<dbReference type="InterPro" id="IPR025202">
    <property type="entry name" value="PLD-like_dom"/>
</dbReference>
<dbReference type="EC" id="2.7.8.-" evidence="3"/>
<evidence type="ECO:0000259" key="2">
    <source>
        <dbReference type="PROSITE" id="PS50035"/>
    </source>
</evidence>
<accession>A0ABM8ZNN3</accession>
<keyword evidence="1" id="KW-0732">Signal</keyword>
<dbReference type="InterPro" id="IPR001736">
    <property type="entry name" value="PLipase_D/transphosphatidylase"/>
</dbReference>
<dbReference type="PANTHER" id="PTHR21248">
    <property type="entry name" value="CARDIOLIPIN SYNTHASE"/>
    <property type="match status" value="1"/>
</dbReference>
<keyword evidence="3" id="KW-0808">Transferase</keyword>
<dbReference type="PROSITE" id="PS51257">
    <property type="entry name" value="PROKAR_LIPOPROTEIN"/>
    <property type="match status" value="1"/>
</dbReference>
<dbReference type="EMBL" id="CAKLCM010000003">
    <property type="protein sequence ID" value="CAH0530249.1"/>
    <property type="molecule type" value="Genomic_DNA"/>
</dbReference>
<dbReference type="PANTHER" id="PTHR21248:SF12">
    <property type="entry name" value="CARDIOLIPIN SYNTHASE C"/>
    <property type="match status" value="1"/>
</dbReference>
<dbReference type="SUPFAM" id="SSF56024">
    <property type="entry name" value="Phospholipase D/nuclease"/>
    <property type="match status" value="2"/>
</dbReference>
<evidence type="ECO:0000256" key="1">
    <source>
        <dbReference type="SAM" id="SignalP"/>
    </source>
</evidence>
<dbReference type="CDD" id="cd09111">
    <property type="entry name" value="PLDc_ymdC_like_1"/>
    <property type="match status" value="1"/>
</dbReference>
<protein>
    <submittedName>
        <fullName evidence="3">Cardiolipin synthase C</fullName>
        <ecNumber evidence="3">2.7.8.-</ecNumber>
    </submittedName>
</protein>
<dbReference type="GO" id="GO:0016740">
    <property type="term" value="F:transferase activity"/>
    <property type="evidence" value="ECO:0007669"/>
    <property type="project" value="UniProtKB-KW"/>
</dbReference>